<dbReference type="InterPro" id="IPR000836">
    <property type="entry name" value="PRTase_dom"/>
</dbReference>
<organism evidence="2">
    <name type="scientific">Ralstonia solanacearum</name>
    <name type="common">Pseudomonas solanacearum</name>
    <dbReference type="NCBI Taxonomy" id="305"/>
    <lineage>
        <taxon>Bacteria</taxon>
        <taxon>Pseudomonadati</taxon>
        <taxon>Pseudomonadota</taxon>
        <taxon>Betaproteobacteria</taxon>
        <taxon>Burkholderiales</taxon>
        <taxon>Burkholderiaceae</taxon>
        <taxon>Ralstonia</taxon>
        <taxon>Ralstonia solanacearum species complex</taxon>
    </lineage>
</organism>
<gene>
    <name evidence="2" type="ORF">PSS4_v1_390023</name>
</gene>
<dbReference type="NCBIfam" id="NF041412">
    <property type="entry name" value="XopC"/>
    <property type="match status" value="1"/>
</dbReference>
<dbReference type="EMBL" id="LN899821">
    <property type="protein sequence ID" value="CUV17827.1"/>
    <property type="molecule type" value="Genomic_DNA"/>
</dbReference>
<sequence>MISENREAPASKGAFRLTSKHLGSAKRAEAQEYHQRMETKAPVFFSEFATEKPALSMVEALHQGKRDYYAVRHVGKRGRDLYTDAPIAGNDSRIGPQKTSPQLSTQSSGTRAIRGFAATATIDQARGEYIARLHQHVVNMLGGEGGVVHLVRPSRDPYVEDSTLNFFTFCEQAELASSLNALEAKTAKQDNRSPIVFTDNKSLIGLSRTSRTEASPIGRLVQQPFFVTSELRAGDKVVLADDHIQAGGSMLAMESAARGAGADVLAFATLSTHPFSPQLTMSPEVQDFLDQTLAAWDPENLVSDRLAQLGMPHDRLTNSEAMILIAYAISPDDAPAVAKFQAMQATFFERAHLHNVGINPDAPDAADQLHQLQARQNAANTDTARAFISNAHVLEGEHDSLIPVLNEKPKSPQEIVQELDNVSRSSRESVAASDIKQVAVLDWDDCLRDEKGLNYQLMHNALAVAAREHAQTLPELGEALSRLQARMQSGPPAGEGDPLLMKSRENFTAHLMTNPSIFKRHIVQDFVRTMLPDAAPDKAKSLVNAVYTQFTREYERATQPQQNNNLRDVPFPNVQFEMMPGALELLEKCRTADTRVILISNRGHADLEDEVNRLGMMHYFDAVSGAPLVTQPKPGAQPAQMPEELQTRLTQALQGDDSEALRQALNEASIYAHPDTTVVDRTDKKPGATRLLQSLEQLSVPANVPITSYGDQPSDVKQLQTLVGQGRHLEGVIINPQHNDVGQQIDVAGIPTRVVRSMEEL</sequence>
<dbReference type="CDD" id="cd01427">
    <property type="entry name" value="HAD_like"/>
    <property type="match status" value="1"/>
</dbReference>
<dbReference type="Pfam" id="PF13419">
    <property type="entry name" value="HAD_2"/>
    <property type="match status" value="1"/>
</dbReference>
<dbReference type="Gene3D" id="1.10.150.730">
    <property type="match status" value="1"/>
</dbReference>
<dbReference type="Gene3D" id="3.40.50.1000">
    <property type="entry name" value="HAD superfamily/HAD-like"/>
    <property type="match status" value="1"/>
</dbReference>
<reference evidence="2" key="1">
    <citation type="submission" date="2015-10" db="EMBL/GenBank/DDBJ databases">
        <authorList>
            <person name="Gilbert D.G."/>
        </authorList>
    </citation>
    <scope>NUCLEOTIDE SEQUENCE</scope>
    <source>
        <strain evidence="2">Phyl III-seqv23</strain>
    </source>
</reference>
<dbReference type="InterPro" id="IPR036412">
    <property type="entry name" value="HAD-like_sf"/>
</dbReference>
<dbReference type="AlphaFoldDB" id="A0A0S4U6L5"/>
<feature type="compositionally biased region" description="Polar residues" evidence="1">
    <location>
        <begin position="97"/>
        <end position="109"/>
    </location>
</feature>
<name>A0A0S4U6L5_RALSL</name>
<evidence type="ECO:0000313" key="2">
    <source>
        <dbReference type="EMBL" id="CUV17827.1"/>
    </source>
</evidence>
<dbReference type="Gene3D" id="3.40.50.2020">
    <property type="match status" value="1"/>
</dbReference>
<dbReference type="SUPFAM" id="SSF56784">
    <property type="entry name" value="HAD-like"/>
    <property type="match status" value="1"/>
</dbReference>
<evidence type="ECO:0000256" key="1">
    <source>
        <dbReference type="SAM" id="MobiDB-lite"/>
    </source>
</evidence>
<dbReference type="CDD" id="cd06223">
    <property type="entry name" value="PRTases_typeI"/>
    <property type="match status" value="1"/>
</dbReference>
<protein>
    <submittedName>
        <fullName evidence="2">Putative type III effector protein</fullName>
    </submittedName>
</protein>
<accession>A0A0S4U6L5</accession>
<dbReference type="InterPro" id="IPR029057">
    <property type="entry name" value="PRTase-like"/>
</dbReference>
<dbReference type="InterPro" id="IPR041492">
    <property type="entry name" value="HAD_2"/>
</dbReference>
<dbReference type="SUPFAM" id="SSF53271">
    <property type="entry name" value="PRTase-like"/>
    <property type="match status" value="1"/>
</dbReference>
<proteinExistence type="predicted"/>
<feature type="region of interest" description="Disordered" evidence="1">
    <location>
        <begin position="82"/>
        <end position="109"/>
    </location>
</feature>
<dbReference type="InterPro" id="IPR023214">
    <property type="entry name" value="HAD_sf"/>
</dbReference>